<dbReference type="OMA" id="VILCAHR"/>
<dbReference type="InterPro" id="IPR009072">
    <property type="entry name" value="Histone-fold"/>
</dbReference>
<evidence type="ECO:0000256" key="1">
    <source>
        <dbReference type="ARBA" id="ARBA00006612"/>
    </source>
</evidence>
<feature type="region of interest" description="Disordered" evidence="5">
    <location>
        <begin position="125"/>
        <end position="150"/>
    </location>
</feature>
<comment type="similarity">
    <text evidence="1">Belongs to the TAF9 family. CENP-S/MHF1 subfamily.</text>
</comment>
<keyword evidence="4" id="KW-0234">DNA repair</keyword>
<name>A0A1Y1HPN1_KLENI</name>
<accession>A0A1Y1HPN1</accession>
<feature type="compositionally biased region" description="Acidic residues" evidence="5">
    <location>
        <begin position="15"/>
        <end position="27"/>
    </location>
</feature>
<evidence type="ECO:0000313" key="6">
    <source>
        <dbReference type="EMBL" id="GAQ80023.1"/>
    </source>
</evidence>
<dbReference type="AlphaFoldDB" id="A0A1Y1HPN1"/>
<proteinExistence type="inferred from homology"/>
<feature type="region of interest" description="Disordered" evidence="5">
    <location>
        <begin position="1"/>
        <end position="43"/>
    </location>
</feature>
<keyword evidence="7" id="KW-1185">Reference proteome</keyword>
<evidence type="ECO:0000256" key="2">
    <source>
        <dbReference type="ARBA" id="ARBA00022763"/>
    </source>
</evidence>
<dbReference type="InterPro" id="IPR029003">
    <property type="entry name" value="CENP-S/Mhf1"/>
</dbReference>
<evidence type="ECO:0000256" key="4">
    <source>
        <dbReference type="ARBA" id="ARBA00023204"/>
    </source>
</evidence>
<dbReference type="CDD" id="cd22919">
    <property type="entry name" value="HFD_CENP-S"/>
    <property type="match status" value="1"/>
</dbReference>
<dbReference type="GO" id="GO:0046982">
    <property type="term" value="F:protein heterodimerization activity"/>
    <property type="evidence" value="ECO:0007669"/>
    <property type="project" value="InterPro"/>
</dbReference>
<evidence type="ECO:0008006" key="8">
    <source>
        <dbReference type="Google" id="ProtNLM"/>
    </source>
</evidence>
<evidence type="ECO:0000256" key="3">
    <source>
        <dbReference type="ARBA" id="ARBA00023125"/>
    </source>
</evidence>
<dbReference type="Gene3D" id="1.10.20.10">
    <property type="entry name" value="Histone, subunit A"/>
    <property type="match status" value="1"/>
</dbReference>
<dbReference type="STRING" id="105231.A0A1Y1HPN1"/>
<dbReference type="GO" id="GO:0000712">
    <property type="term" value="P:resolution of meiotic recombination intermediates"/>
    <property type="evidence" value="ECO:0000318"/>
    <property type="project" value="GO_Central"/>
</dbReference>
<keyword evidence="2" id="KW-0227">DNA damage</keyword>
<dbReference type="GO" id="GO:0006281">
    <property type="term" value="P:DNA repair"/>
    <property type="evidence" value="ECO:0007669"/>
    <property type="project" value="UniProtKB-KW"/>
</dbReference>
<gene>
    <name evidence="6" type="ORF">KFL_000440240</name>
</gene>
<sequence length="150" mass="16627">MDRDNDPAAIGGASNEEEEEDELELESEPALTQAEREKRKERLRDRMKVAVARVVENEVTARTDFRVEVSPVVVSALAELTSKYAESLARDLESFAHHAGRKTVNVEDVLLAARRNPDVKAVLSDQAKALTGQQQPKKRKRPGLKALPGD</sequence>
<dbReference type="GO" id="GO:0003677">
    <property type="term" value="F:DNA binding"/>
    <property type="evidence" value="ECO:0007669"/>
    <property type="project" value="UniProtKB-KW"/>
</dbReference>
<dbReference type="Pfam" id="PF15630">
    <property type="entry name" value="CENP-S"/>
    <property type="match status" value="1"/>
</dbReference>
<dbReference type="PANTHER" id="PTHR22980">
    <property type="entry name" value="CORTISTATIN"/>
    <property type="match status" value="1"/>
</dbReference>
<dbReference type="Proteomes" id="UP000054558">
    <property type="component" value="Unassembled WGS sequence"/>
</dbReference>
<evidence type="ECO:0000256" key="5">
    <source>
        <dbReference type="SAM" id="MobiDB-lite"/>
    </source>
</evidence>
<dbReference type="GO" id="GO:0071821">
    <property type="term" value="C:FANCM-MHF complex"/>
    <property type="evidence" value="ECO:0000318"/>
    <property type="project" value="GO_Central"/>
</dbReference>
<organism evidence="6 7">
    <name type="scientific">Klebsormidium nitens</name>
    <name type="common">Green alga</name>
    <name type="synonym">Ulothrix nitens</name>
    <dbReference type="NCBI Taxonomy" id="105231"/>
    <lineage>
        <taxon>Eukaryota</taxon>
        <taxon>Viridiplantae</taxon>
        <taxon>Streptophyta</taxon>
        <taxon>Klebsormidiophyceae</taxon>
        <taxon>Klebsormidiales</taxon>
        <taxon>Klebsormidiaceae</taxon>
        <taxon>Klebsormidium</taxon>
    </lineage>
</organism>
<evidence type="ECO:0000313" key="7">
    <source>
        <dbReference type="Proteomes" id="UP000054558"/>
    </source>
</evidence>
<feature type="compositionally biased region" description="Basic and acidic residues" evidence="5">
    <location>
        <begin position="34"/>
        <end position="43"/>
    </location>
</feature>
<dbReference type="PANTHER" id="PTHR22980:SF0">
    <property type="entry name" value="CENTROMERE PROTEIN S"/>
    <property type="match status" value="1"/>
</dbReference>
<reference evidence="6 7" key="1">
    <citation type="journal article" date="2014" name="Nat. Commun.">
        <title>Klebsormidium flaccidum genome reveals primary factors for plant terrestrial adaptation.</title>
        <authorList>
            <person name="Hori K."/>
            <person name="Maruyama F."/>
            <person name="Fujisawa T."/>
            <person name="Togashi T."/>
            <person name="Yamamoto N."/>
            <person name="Seo M."/>
            <person name="Sato S."/>
            <person name="Yamada T."/>
            <person name="Mori H."/>
            <person name="Tajima N."/>
            <person name="Moriyama T."/>
            <person name="Ikeuchi M."/>
            <person name="Watanabe M."/>
            <person name="Wada H."/>
            <person name="Kobayashi K."/>
            <person name="Saito M."/>
            <person name="Masuda T."/>
            <person name="Sasaki-Sekimoto Y."/>
            <person name="Mashiguchi K."/>
            <person name="Awai K."/>
            <person name="Shimojima M."/>
            <person name="Masuda S."/>
            <person name="Iwai M."/>
            <person name="Nobusawa T."/>
            <person name="Narise T."/>
            <person name="Kondo S."/>
            <person name="Saito H."/>
            <person name="Sato R."/>
            <person name="Murakawa M."/>
            <person name="Ihara Y."/>
            <person name="Oshima-Yamada Y."/>
            <person name="Ohtaka K."/>
            <person name="Satoh M."/>
            <person name="Sonobe K."/>
            <person name="Ishii M."/>
            <person name="Ohtani R."/>
            <person name="Kanamori-Sato M."/>
            <person name="Honoki R."/>
            <person name="Miyazaki D."/>
            <person name="Mochizuki H."/>
            <person name="Umetsu J."/>
            <person name="Higashi K."/>
            <person name="Shibata D."/>
            <person name="Kamiya Y."/>
            <person name="Sato N."/>
            <person name="Nakamura Y."/>
            <person name="Tabata S."/>
            <person name="Ida S."/>
            <person name="Kurokawa K."/>
            <person name="Ohta H."/>
        </authorList>
    </citation>
    <scope>NUCLEOTIDE SEQUENCE [LARGE SCALE GENOMIC DNA]</scope>
    <source>
        <strain evidence="6 7">NIES-2285</strain>
    </source>
</reference>
<keyword evidence="3" id="KW-0238">DNA-binding</keyword>
<dbReference type="GO" id="GO:0003682">
    <property type="term" value="F:chromatin binding"/>
    <property type="evidence" value="ECO:0000318"/>
    <property type="project" value="GO_Central"/>
</dbReference>
<protein>
    <recommendedName>
        <fullName evidence="8">Centromere protein S</fullName>
    </recommendedName>
</protein>
<dbReference type="GO" id="GO:0031297">
    <property type="term" value="P:replication fork processing"/>
    <property type="evidence" value="ECO:0000318"/>
    <property type="project" value="GO_Central"/>
</dbReference>
<dbReference type="SUPFAM" id="SSF47113">
    <property type="entry name" value="Histone-fold"/>
    <property type="match status" value="1"/>
</dbReference>
<dbReference type="OrthoDB" id="1872155at2759"/>
<dbReference type="EMBL" id="DF236993">
    <property type="protein sequence ID" value="GAQ80023.1"/>
    <property type="molecule type" value="Genomic_DNA"/>
</dbReference>